<dbReference type="Pfam" id="PF13499">
    <property type="entry name" value="EF-hand_7"/>
    <property type="match status" value="1"/>
</dbReference>
<dbReference type="CDD" id="cd00051">
    <property type="entry name" value="EFh"/>
    <property type="match status" value="1"/>
</dbReference>
<dbReference type="InterPro" id="IPR002048">
    <property type="entry name" value="EF_hand_dom"/>
</dbReference>
<dbReference type="Gene3D" id="1.10.238.180">
    <property type="match status" value="1"/>
</dbReference>
<dbReference type="STRING" id="5722.A2FWB0"/>
<feature type="domain" description="EF-hand" evidence="3">
    <location>
        <begin position="3"/>
        <end position="38"/>
    </location>
</feature>
<evidence type="ECO:0000259" key="3">
    <source>
        <dbReference type="PROSITE" id="PS50222"/>
    </source>
</evidence>
<dbReference type="InParanoid" id="A2FWB0"/>
<dbReference type="PROSITE" id="PS00018">
    <property type="entry name" value="EF_HAND_1"/>
    <property type="match status" value="2"/>
</dbReference>
<reference evidence="4" key="2">
    <citation type="journal article" date="2007" name="Science">
        <title>Draft genome sequence of the sexually transmitted pathogen Trichomonas vaginalis.</title>
        <authorList>
            <person name="Carlton J.M."/>
            <person name="Hirt R.P."/>
            <person name="Silva J.C."/>
            <person name="Delcher A.L."/>
            <person name="Schatz M."/>
            <person name="Zhao Q."/>
            <person name="Wortman J.R."/>
            <person name="Bidwell S.L."/>
            <person name="Alsmark U.C.M."/>
            <person name="Besteiro S."/>
            <person name="Sicheritz-Ponten T."/>
            <person name="Noel C.J."/>
            <person name="Dacks J.B."/>
            <person name="Foster P.G."/>
            <person name="Simillion C."/>
            <person name="Van de Peer Y."/>
            <person name="Miranda-Saavedra D."/>
            <person name="Barton G.J."/>
            <person name="Westrop G.D."/>
            <person name="Mueller S."/>
            <person name="Dessi D."/>
            <person name="Fiori P.L."/>
            <person name="Ren Q."/>
            <person name="Paulsen I."/>
            <person name="Zhang H."/>
            <person name="Bastida-Corcuera F.D."/>
            <person name="Simoes-Barbosa A."/>
            <person name="Brown M.T."/>
            <person name="Hayes R.D."/>
            <person name="Mukherjee M."/>
            <person name="Okumura C.Y."/>
            <person name="Schneider R."/>
            <person name="Smith A.J."/>
            <person name="Vanacova S."/>
            <person name="Villalvazo M."/>
            <person name="Haas B.J."/>
            <person name="Pertea M."/>
            <person name="Feldblyum T.V."/>
            <person name="Utterback T.R."/>
            <person name="Shu C.L."/>
            <person name="Osoegawa K."/>
            <person name="de Jong P.J."/>
            <person name="Hrdy I."/>
            <person name="Horvathova L."/>
            <person name="Zubacova Z."/>
            <person name="Dolezal P."/>
            <person name="Malik S.B."/>
            <person name="Logsdon J.M. Jr."/>
            <person name="Henze K."/>
            <person name="Gupta A."/>
            <person name="Wang C.C."/>
            <person name="Dunne R.L."/>
            <person name="Upcroft J.A."/>
            <person name="Upcroft P."/>
            <person name="White O."/>
            <person name="Salzberg S.L."/>
            <person name="Tang P."/>
            <person name="Chiu C.-H."/>
            <person name="Lee Y.-S."/>
            <person name="Embley T.M."/>
            <person name="Coombs G.H."/>
            <person name="Mottram J.C."/>
            <person name="Tachezy J."/>
            <person name="Fraser-Liggett C.M."/>
            <person name="Johnson P.J."/>
        </authorList>
    </citation>
    <scope>NUCLEOTIDE SEQUENCE [LARGE SCALE GENOMIC DNA]</scope>
    <source>
        <strain evidence="4">G3</strain>
    </source>
</reference>
<name>A2FWB0_TRIV3</name>
<dbReference type="SUPFAM" id="SSF47473">
    <property type="entry name" value="EF-hand"/>
    <property type="match status" value="1"/>
</dbReference>
<dbReference type="OrthoDB" id="26525at2759"/>
<dbReference type="InterPro" id="IPR050145">
    <property type="entry name" value="Centrin_CML-like"/>
</dbReference>
<dbReference type="Proteomes" id="UP000001542">
    <property type="component" value="Unassembled WGS sequence"/>
</dbReference>
<dbReference type="RefSeq" id="XP_001303742.1">
    <property type="nucleotide sequence ID" value="XM_001303741.1"/>
</dbReference>
<protein>
    <submittedName>
        <fullName evidence="4">EF hand family protein</fullName>
    </submittedName>
</protein>
<dbReference type="Pfam" id="PF13405">
    <property type="entry name" value="EF-hand_6"/>
    <property type="match status" value="1"/>
</dbReference>
<evidence type="ECO:0000313" key="4">
    <source>
        <dbReference type="EMBL" id="EAX90812.1"/>
    </source>
</evidence>
<dbReference type="GO" id="GO:0005509">
    <property type="term" value="F:calcium ion binding"/>
    <property type="evidence" value="ECO:0007669"/>
    <property type="project" value="InterPro"/>
</dbReference>
<dbReference type="VEuPathDB" id="TrichDB:TVAGG3_0173710"/>
<dbReference type="SMR" id="A2FWB0"/>
<dbReference type="InterPro" id="IPR011992">
    <property type="entry name" value="EF-hand-dom_pair"/>
</dbReference>
<dbReference type="PROSITE" id="PS50222">
    <property type="entry name" value="EF_HAND_2"/>
    <property type="match status" value="3"/>
</dbReference>
<reference evidence="4" key="1">
    <citation type="submission" date="2006-10" db="EMBL/GenBank/DDBJ databases">
        <authorList>
            <person name="Amadeo P."/>
            <person name="Zhao Q."/>
            <person name="Wortman J."/>
            <person name="Fraser-Liggett C."/>
            <person name="Carlton J."/>
        </authorList>
    </citation>
    <scope>NUCLEOTIDE SEQUENCE</scope>
    <source>
        <strain evidence="4">G3</strain>
    </source>
</reference>
<dbReference type="EMBL" id="DS114081">
    <property type="protein sequence ID" value="EAX90812.1"/>
    <property type="molecule type" value="Genomic_DNA"/>
</dbReference>
<dbReference type="Gene3D" id="1.10.238.10">
    <property type="entry name" value="EF-hand"/>
    <property type="match status" value="1"/>
</dbReference>
<dbReference type="SMART" id="SM00054">
    <property type="entry name" value="EFh"/>
    <property type="match status" value="3"/>
</dbReference>
<evidence type="ECO:0000256" key="2">
    <source>
        <dbReference type="ARBA" id="ARBA00022837"/>
    </source>
</evidence>
<dbReference type="InterPro" id="IPR018247">
    <property type="entry name" value="EF_Hand_1_Ca_BS"/>
</dbReference>
<keyword evidence="5" id="KW-1185">Reference proteome</keyword>
<gene>
    <name evidence="4" type="ORF">TVAG_094810</name>
</gene>
<dbReference type="PANTHER" id="PTHR23050">
    <property type="entry name" value="CALCIUM BINDING PROTEIN"/>
    <property type="match status" value="1"/>
</dbReference>
<evidence type="ECO:0000313" key="5">
    <source>
        <dbReference type="Proteomes" id="UP000001542"/>
    </source>
</evidence>
<keyword evidence="2" id="KW-0106">Calcium</keyword>
<dbReference type="VEuPathDB" id="TrichDB:TVAG_094810"/>
<keyword evidence="1" id="KW-0677">Repeat</keyword>
<evidence type="ECO:0000256" key="1">
    <source>
        <dbReference type="ARBA" id="ARBA00022737"/>
    </source>
</evidence>
<proteinExistence type="predicted"/>
<organism evidence="4 5">
    <name type="scientific">Trichomonas vaginalis (strain ATCC PRA-98 / G3)</name>
    <dbReference type="NCBI Taxonomy" id="412133"/>
    <lineage>
        <taxon>Eukaryota</taxon>
        <taxon>Metamonada</taxon>
        <taxon>Parabasalia</taxon>
        <taxon>Trichomonadida</taxon>
        <taxon>Trichomonadidae</taxon>
        <taxon>Trichomonas</taxon>
    </lineage>
</organism>
<dbReference type="KEGG" id="tva:4748503"/>
<sequence length="152" mass="17891">MGKYDENIKILFKIIDDDNSGHLDYDEVEKFFKEIGFDEKYSYFFSRLFVGVIGGRDEKISQTEMLFAFRKAEEWNPKYLHMNCINAIFDTLDRKTTGFIAVEELRRIFNSLGDRMDANQLNGILKSFDDDHNGKLDRDEFTKLVDEICKTN</sequence>
<feature type="domain" description="EF-hand" evidence="3">
    <location>
        <begin position="80"/>
        <end position="115"/>
    </location>
</feature>
<feature type="domain" description="EF-hand" evidence="3">
    <location>
        <begin position="116"/>
        <end position="151"/>
    </location>
</feature>
<accession>A2FWB0</accession>
<dbReference type="AlphaFoldDB" id="A2FWB0"/>